<evidence type="ECO:0000256" key="1">
    <source>
        <dbReference type="SAM" id="SignalP"/>
    </source>
</evidence>
<sequence>MTFKPVILTAALAIMSLSSVVRSEIDGHGPDAWQVTDIDRGNALSAHMGPGRDYPIIDHFAANEHGLQQVTCVPLLLGDIHSKLSESELEALPPRWCLMRSADLTKAGWVEQRFITPDYSSHNEITDEDPVTQATMLVRRLYKMSDEASRGRGQSPLMPEWASDFFTADIVDLIHSGQLTAHPLYNAQDFEVEIHQIEADPERPMFRGMITINVDFSNFGQAQRAVFYLRSDTMREDAAIRIFHIEHDGWELP</sequence>
<accession>A0A7W2TTK7</accession>
<dbReference type="EMBL" id="JACFXU010000011">
    <property type="protein sequence ID" value="MBA6411698.1"/>
    <property type="molecule type" value="Genomic_DNA"/>
</dbReference>
<proteinExistence type="predicted"/>
<organism evidence="2 3">
    <name type="scientific">Sediminihaliea albiluteola</name>
    <dbReference type="NCBI Taxonomy" id="2758564"/>
    <lineage>
        <taxon>Bacteria</taxon>
        <taxon>Pseudomonadati</taxon>
        <taxon>Pseudomonadota</taxon>
        <taxon>Gammaproteobacteria</taxon>
        <taxon>Cellvibrionales</taxon>
        <taxon>Halieaceae</taxon>
        <taxon>Sediminihaliea</taxon>
    </lineage>
</organism>
<evidence type="ECO:0000313" key="3">
    <source>
        <dbReference type="Proteomes" id="UP000539350"/>
    </source>
</evidence>
<dbReference type="RefSeq" id="WP_182168557.1">
    <property type="nucleotide sequence ID" value="NZ_JACFXU010000011.1"/>
</dbReference>
<name>A0A7W2TTK7_9GAMM</name>
<keyword evidence="3" id="KW-1185">Reference proteome</keyword>
<keyword evidence="1" id="KW-0732">Signal</keyword>
<gene>
    <name evidence="2" type="ORF">H2508_01040</name>
</gene>
<dbReference type="Proteomes" id="UP000539350">
    <property type="component" value="Unassembled WGS sequence"/>
</dbReference>
<feature type="signal peptide" evidence="1">
    <location>
        <begin position="1"/>
        <end position="23"/>
    </location>
</feature>
<protein>
    <submittedName>
        <fullName evidence="2">Uncharacterized protein</fullName>
    </submittedName>
</protein>
<comment type="caution">
    <text evidence="2">The sequence shown here is derived from an EMBL/GenBank/DDBJ whole genome shotgun (WGS) entry which is preliminary data.</text>
</comment>
<reference evidence="2 3" key="1">
    <citation type="submission" date="2020-07" db="EMBL/GenBank/DDBJ databases">
        <title>Halieaceae bacterium, F7430, whole genome shotgun sequencing project.</title>
        <authorList>
            <person name="Jiang S."/>
            <person name="Liu Z.W."/>
            <person name="Du Z.J."/>
        </authorList>
    </citation>
    <scope>NUCLEOTIDE SEQUENCE [LARGE SCALE GENOMIC DNA]</scope>
    <source>
        <strain evidence="2 3">F7430</strain>
    </source>
</reference>
<feature type="chain" id="PRO_5030862036" evidence="1">
    <location>
        <begin position="24"/>
        <end position="253"/>
    </location>
</feature>
<evidence type="ECO:0000313" key="2">
    <source>
        <dbReference type="EMBL" id="MBA6411698.1"/>
    </source>
</evidence>
<dbReference type="AlphaFoldDB" id="A0A7W2TTK7"/>